<name>A0A6N6MCI6_9FLAO</name>
<evidence type="ECO:0000313" key="1">
    <source>
        <dbReference type="EMBL" id="KAB1066267.1"/>
    </source>
</evidence>
<dbReference type="AlphaFoldDB" id="A0A6N6MCI6"/>
<sequence>MKPALVNKEGDVVSEWLCIKDTFKVVHTLSENRGVIRLKVNGDNKRELASYLFSDEETPLNEQTIGVDVSVEKKSCEIEEVEVSIDRKSMKSLGLADTVETANNAISQMDVLGYEKRYGDTIIFYDWVCISDTFKVYLSKSSIFLTLNGEVEEEWEPMNNDNCKPGEFEKFYISKLSCNPDSVRVVKECSGDFKN</sequence>
<dbReference type="Proteomes" id="UP000435357">
    <property type="component" value="Unassembled WGS sequence"/>
</dbReference>
<gene>
    <name evidence="1" type="ORF">F3059_01970</name>
</gene>
<organism evidence="1 2">
    <name type="scientific">Salibacter halophilus</name>
    <dbReference type="NCBI Taxonomy" id="1803916"/>
    <lineage>
        <taxon>Bacteria</taxon>
        <taxon>Pseudomonadati</taxon>
        <taxon>Bacteroidota</taxon>
        <taxon>Flavobacteriia</taxon>
        <taxon>Flavobacteriales</taxon>
        <taxon>Salibacteraceae</taxon>
        <taxon>Salibacter</taxon>
    </lineage>
</organism>
<dbReference type="RefSeq" id="WP_151166255.1">
    <property type="nucleotide sequence ID" value="NZ_WACR01000001.1"/>
</dbReference>
<comment type="caution">
    <text evidence="1">The sequence shown here is derived from an EMBL/GenBank/DDBJ whole genome shotgun (WGS) entry which is preliminary data.</text>
</comment>
<keyword evidence="2" id="KW-1185">Reference proteome</keyword>
<evidence type="ECO:0000313" key="2">
    <source>
        <dbReference type="Proteomes" id="UP000435357"/>
    </source>
</evidence>
<dbReference type="EMBL" id="WACR01000001">
    <property type="protein sequence ID" value="KAB1066267.1"/>
    <property type="molecule type" value="Genomic_DNA"/>
</dbReference>
<proteinExistence type="predicted"/>
<reference evidence="1 2" key="1">
    <citation type="submission" date="2019-09" db="EMBL/GenBank/DDBJ databases">
        <title>Genomes of Cryomorphaceae.</title>
        <authorList>
            <person name="Bowman J.P."/>
        </authorList>
    </citation>
    <scope>NUCLEOTIDE SEQUENCE [LARGE SCALE GENOMIC DNA]</scope>
    <source>
        <strain evidence="1 2">KCTC 52047</strain>
    </source>
</reference>
<protein>
    <submittedName>
        <fullName evidence="1">Uncharacterized protein</fullName>
    </submittedName>
</protein>
<accession>A0A6N6MCI6</accession>